<evidence type="ECO:0000256" key="2">
    <source>
        <dbReference type="ARBA" id="ARBA00008034"/>
    </source>
</evidence>
<keyword evidence="9" id="KW-1185">Reference proteome</keyword>
<feature type="transmembrane region" description="Helical" evidence="7">
    <location>
        <begin position="60"/>
        <end position="85"/>
    </location>
</feature>
<evidence type="ECO:0000256" key="4">
    <source>
        <dbReference type="ARBA" id="ARBA00022989"/>
    </source>
</evidence>
<name>A0ABT8XF55_9HYPH</name>
<feature type="transmembrane region" description="Helical" evidence="7">
    <location>
        <begin position="250"/>
        <end position="267"/>
    </location>
</feature>
<evidence type="ECO:0000313" key="8">
    <source>
        <dbReference type="EMBL" id="MDO6122014.1"/>
    </source>
</evidence>
<keyword evidence="4 7" id="KW-1133">Transmembrane helix</keyword>
<dbReference type="EMBL" id="WHSC02000005">
    <property type="protein sequence ID" value="MDO6122014.1"/>
    <property type="molecule type" value="Genomic_DNA"/>
</dbReference>
<dbReference type="InterPro" id="IPR037294">
    <property type="entry name" value="ABC_BtuC-like"/>
</dbReference>
<feature type="transmembrane region" description="Helical" evidence="7">
    <location>
        <begin position="97"/>
        <end position="114"/>
    </location>
</feature>
<evidence type="ECO:0000256" key="7">
    <source>
        <dbReference type="SAM" id="Phobius"/>
    </source>
</evidence>
<dbReference type="PANTHER" id="PTHR30477:SF24">
    <property type="entry name" value="IRON TRANSPORT SYSTEM MEMBRANE PROTEIN HI_0359-RELATED"/>
    <property type="match status" value="1"/>
</dbReference>
<keyword evidence="6" id="KW-0813">Transport</keyword>
<comment type="similarity">
    <text evidence="2 6">Belongs to the ABC-3 integral membrane protein family.</text>
</comment>
<proteinExistence type="inferred from homology"/>
<evidence type="ECO:0000256" key="1">
    <source>
        <dbReference type="ARBA" id="ARBA00004141"/>
    </source>
</evidence>
<comment type="subcellular location">
    <subcellularLocation>
        <location evidence="6">Cell membrane</location>
        <topology evidence="6">Multi-pass membrane protein</topology>
    </subcellularLocation>
    <subcellularLocation>
        <location evidence="1">Membrane</location>
        <topology evidence="1">Multi-pass membrane protein</topology>
    </subcellularLocation>
</comment>
<feature type="transmembrane region" description="Helical" evidence="7">
    <location>
        <begin position="176"/>
        <end position="194"/>
    </location>
</feature>
<dbReference type="RefSeq" id="WP_244762538.1">
    <property type="nucleotide sequence ID" value="NZ_JALJCJ010000005.1"/>
</dbReference>
<feature type="transmembrane region" description="Helical" evidence="7">
    <location>
        <begin position="20"/>
        <end position="40"/>
    </location>
</feature>
<sequence length="293" mass="30881">MNETLELALLPFQLAFMQNAFLVTLMIAVPMALLSCYLVLKGWSLMGDAVSHAVLPGVVIAYVVGLPFAAGAFVAGLFCALAAGYLKDNSRVKEDTVLGIVFSGMFALGLVLYVKIQPDIHLDHILFGDMLGIAASDLIETGVIAVASTGFILLFRKDLLVHAFDRQHASAIGLPVKLLHYGLLAVLSLVVVGALKAVGIILAIAMLVAPGAIAALLTRRFPSMLAVAVSVAVGASFVGIWLSFILDSAPAPTIVLLMTILFVFAFVRQMLQNRKPGAQAGQQATIATLAPDQ</sequence>
<reference evidence="8" key="1">
    <citation type="submission" date="2022-04" db="EMBL/GenBank/DDBJ databases">
        <title>Shinella lacus sp. nov., a novel member of the genus Shinella from water.</title>
        <authorList>
            <person name="Deng Y."/>
        </authorList>
    </citation>
    <scope>NUCLEOTIDE SEQUENCE</scope>
    <source>
        <strain evidence="8">JCM 31239</strain>
    </source>
</reference>
<dbReference type="PANTHER" id="PTHR30477">
    <property type="entry name" value="ABC-TRANSPORTER METAL-BINDING PROTEIN"/>
    <property type="match status" value="1"/>
</dbReference>
<gene>
    <name evidence="8" type="ORF">GB928_012545</name>
</gene>
<organism evidence="8 9">
    <name type="scientific">Shinella curvata</name>
    <dbReference type="NCBI Taxonomy" id="1817964"/>
    <lineage>
        <taxon>Bacteria</taxon>
        <taxon>Pseudomonadati</taxon>
        <taxon>Pseudomonadota</taxon>
        <taxon>Alphaproteobacteria</taxon>
        <taxon>Hyphomicrobiales</taxon>
        <taxon>Rhizobiaceae</taxon>
        <taxon>Shinella</taxon>
    </lineage>
</organism>
<dbReference type="SUPFAM" id="SSF81345">
    <property type="entry name" value="ABC transporter involved in vitamin B12 uptake, BtuC"/>
    <property type="match status" value="1"/>
</dbReference>
<comment type="caution">
    <text evidence="8">The sequence shown here is derived from an EMBL/GenBank/DDBJ whole genome shotgun (WGS) entry which is preliminary data.</text>
</comment>
<feature type="transmembrane region" description="Helical" evidence="7">
    <location>
        <begin position="134"/>
        <end position="155"/>
    </location>
</feature>
<dbReference type="Proteomes" id="UP001177080">
    <property type="component" value="Unassembled WGS sequence"/>
</dbReference>
<keyword evidence="5 7" id="KW-0472">Membrane</keyword>
<protein>
    <submittedName>
        <fullName evidence="8">Metal ABC transporter permease</fullName>
    </submittedName>
</protein>
<dbReference type="Pfam" id="PF00950">
    <property type="entry name" value="ABC-3"/>
    <property type="match status" value="1"/>
</dbReference>
<accession>A0ABT8XF55</accession>
<keyword evidence="3 6" id="KW-0812">Transmembrane</keyword>
<evidence type="ECO:0000256" key="5">
    <source>
        <dbReference type="ARBA" id="ARBA00023136"/>
    </source>
</evidence>
<evidence type="ECO:0000256" key="3">
    <source>
        <dbReference type="ARBA" id="ARBA00022692"/>
    </source>
</evidence>
<feature type="transmembrane region" description="Helical" evidence="7">
    <location>
        <begin position="224"/>
        <end position="244"/>
    </location>
</feature>
<evidence type="ECO:0000313" key="9">
    <source>
        <dbReference type="Proteomes" id="UP001177080"/>
    </source>
</evidence>
<dbReference type="CDD" id="cd06550">
    <property type="entry name" value="TM_ABC_iron-siderophores_like"/>
    <property type="match status" value="1"/>
</dbReference>
<dbReference type="Gene3D" id="1.10.3470.10">
    <property type="entry name" value="ABC transporter involved in vitamin B12 uptake, BtuC"/>
    <property type="match status" value="1"/>
</dbReference>
<feature type="transmembrane region" description="Helical" evidence="7">
    <location>
        <begin position="200"/>
        <end position="217"/>
    </location>
</feature>
<dbReference type="InterPro" id="IPR001626">
    <property type="entry name" value="ABC_TroCD"/>
</dbReference>
<evidence type="ECO:0000256" key="6">
    <source>
        <dbReference type="RuleBase" id="RU003943"/>
    </source>
</evidence>